<dbReference type="STRING" id="1109443.G4TV39"/>
<dbReference type="GO" id="GO:0031072">
    <property type="term" value="F:heat shock protein binding"/>
    <property type="evidence" value="ECO:0007669"/>
    <property type="project" value="TreeGrafter"/>
</dbReference>
<dbReference type="PROSITE" id="PS00636">
    <property type="entry name" value="DNAJ_1"/>
    <property type="match status" value="1"/>
</dbReference>
<sequence>MDEDPVFQLFPGQDHVDLYAVLGLQASDSVDAIKKAYRKLALLYHPDKHVPSKNVSKEEASLKFTQVGYAYAVLSDGKRRKRYDETGRTDEQSGLGFGPADGDEGGWEAYFAGMFEEVTRKRLDEMKKEYQGSQEEIDDVQEAYLDGEGDLEHIMAHVPHSTYEDEPRIIAIIKKLIKSKKIQSTSKWEADIKDEKAKKARRKQGEQEAGEAEEAAKELGVWDEFYGSGAKGKRGGSKKSKPEDETANLQAVIQRRAASRNTGSFLDNLAAKYGALDEDPMEIDDAPKTKSKGKGKKKRAREEDEEEISTKKSRKTPELDDAEFERIQRELDARKAKKRQTKG</sequence>
<dbReference type="PRINTS" id="PR00625">
    <property type="entry name" value="JDOMAIN"/>
</dbReference>
<organism evidence="4 5">
    <name type="scientific">Serendipita indica (strain DSM 11827)</name>
    <name type="common">Root endophyte fungus</name>
    <name type="synonym">Piriformospora indica</name>
    <dbReference type="NCBI Taxonomy" id="1109443"/>
    <lineage>
        <taxon>Eukaryota</taxon>
        <taxon>Fungi</taxon>
        <taxon>Dikarya</taxon>
        <taxon>Basidiomycota</taxon>
        <taxon>Agaricomycotina</taxon>
        <taxon>Agaricomycetes</taxon>
        <taxon>Sebacinales</taxon>
        <taxon>Serendipitaceae</taxon>
        <taxon>Serendipita</taxon>
    </lineage>
</organism>
<dbReference type="InterPro" id="IPR052594">
    <property type="entry name" value="J_domain-containing_protein"/>
</dbReference>
<feature type="region of interest" description="Disordered" evidence="2">
    <location>
        <begin position="82"/>
        <end position="101"/>
    </location>
</feature>
<evidence type="ECO:0000259" key="3">
    <source>
        <dbReference type="PROSITE" id="PS50076"/>
    </source>
</evidence>
<dbReference type="PANTHER" id="PTHR44144:SF1">
    <property type="entry name" value="DNAJ HOMOLOG SUBFAMILY C MEMBER 9"/>
    <property type="match status" value="1"/>
</dbReference>
<dbReference type="CDD" id="cd06257">
    <property type="entry name" value="DnaJ"/>
    <property type="match status" value="1"/>
</dbReference>
<feature type="compositionally biased region" description="Basic residues" evidence="2">
    <location>
        <begin position="289"/>
        <end position="299"/>
    </location>
</feature>
<evidence type="ECO:0000256" key="2">
    <source>
        <dbReference type="SAM" id="MobiDB-lite"/>
    </source>
</evidence>
<dbReference type="SUPFAM" id="SSF46565">
    <property type="entry name" value="Chaperone J-domain"/>
    <property type="match status" value="1"/>
</dbReference>
<dbReference type="Proteomes" id="UP000007148">
    <property type="component" value="Unassembled WGS sequence"/>
</dbReference>
<dbReference type="FunCoup" id="G4TV39">
    <property type="interactions" value="660"/>
</dbReference>
<evidence type="ECO:0000313" key="4">
    <source>
        <dbReference type="EMBL" id="CCA75182.1"/>
    </source>
</evidence>
<dbReference type="InterPro" id="IPR001623">
    <property type="entry name" value="DnaJ_domain"/>
</dbReference>
<reference evidence="4 5" key="1">
    <citation type="journal article" date="2011" name="PLoS Pathog.">
        <title>Endophytic Life Strategies Decoded by Genome and Transcriptome Analyses of the Mutualistic Root Symbiont Piriformospora indica.</title>
        <authorList>
            <person name="Zuccaro A."/>
            <person name="Lahrmann U."/>
            <person name="Guldener U."/>
            <person name="Langen G."/>
            <person name="Pfiffi S."/>
            <person name="Biedenkopf D."/>
            <person name="Wong P."/>
            <person name="Samans B."/>
            <person name="Grimm C."/>
            <person name="Basiewicz M."/>
            <person name="Murat C."/>
            <person name="Martin F."/>
            <person name="Kogel K.H."/>
        </authorList>
    </citation>
    <scope>NUCLEOTIDE SEQUENCE [LARGE SCALE GENOMIC DNA]</scope>
    <source>
        <strain evidence="4 5">DSM 11827</strain>
    </source>
</reference>
<dbReference type="InterPro" id="IPR036869">
    <property type="entry name" value="J_dom_sf"/>
</dbReference>
<dbReference type="OrthoDB" id="110024at2759"/>
<dbReference type="EMBL" id="CAFZ01000409">
    <property type="protein sequence ID" value="CCA75182.1"/>
    <property type="molecule type" value="Genomic_DNA"/>
</dbReference>
<gene>
    <name evidence="4" type="ORF">PIIN_09166</name>
</gene>
<dbReference type="Pfam" id="PF00226">
    <property type="entry name" value="DnaJ"/>
    <property type="match status" value="1"/>
</dbReference>
<evidence type="ECO:0000313" key="5">
    <source>
        <dbReference type="Proteomes" id="UP000007148"/>
    </source>
</evidence>
<protein>
    <submittedName>
        <fullName evidence="4">Related to DnaJ protein</fullName>
    </submittedName>
</protein>
<dbReference type="PROSITE" id="PS50076">
    <property type="entry name" value="DNAJ_2"/>
    <property type="match status" value="1"/>
</dbReference>
<feature type="coiled-coil region" evidence="1">
    <location>
        <begin position="116"/>
        <end position="143"/>
    </location>
</feature>
<dbReference type="InterPro" id="IPR018253">
    <property type="entry name" value="DnaJ_domain_CS"/>
</dbReference>
<feature type="compositionally biased region" description="Basic and acidic residues" evidence="2">
    <location>
        <begin position="82"/>
        <end position="91"/>
    </location>
</feature>
<dbReference type="InParanoid" id="G4TV39"/>
<feature type="compositionally biased region" description="Basic and acidic residues" evidence="2">
    <location>
        <begin position="324"/>
        <end position="334"/>
    </location>
</feature>
<dbReference type="OMA" id="WLDLWSK"/>
<feature type="region of interest" description="Disordered" evidence="2">
    <location>
        <begin position="193"/>
        <end position="343"/>
    </location>
</feature>
<dbReference type="Gene3D" id="1.10.287.110">
    <property type="entry name" value="DnaJ domain"/>
    <property type="match status" value="1"/>
</dbReference>
<dbReference type="GO" id="GO:0005737">
    <property type="term" value="C:cytoplasm"/>
    <property type="evidence" value="ECO:0007669"/>
    <property type="project" value="TreeGrafter"/>
</dbReference>
<keyword evidence="1" id="KW-0175">Coiled coil</keyword>
<evidence type="ECO:0000256" key="1">
    <source>
        <dbReference type="SAM" id="Coils"/>
    </source>
</evidence>
<dbReference type="GO" id="GO:0005634">
    <property type="term" value="C:nucleus"/>
    <property type="evidence" value="ECO:0007669"/>
    <property type="project" value="TreeGrafter"/>
</dbReference>
<dbReference type="InterPro" id="IPR056453">
    <property type="entry name" value="HTH_DNAJC9"/>
</dbReference>
<dbReference type="eggNOG" id="KOG0719">
    <property type="taxonomic scope" value="Eukaryota"/>
</dbReference>
<accession>G4TV39</accession>
<dbReference type="AlphaFoldDB" id="G4TV39"/>
<dbReference type="HOGENOM" id="CLU_055868_0_0_1"/>
<dbReference type="SMART" id="SM00271">
    <property type="entry name" value="DnaJ"/>
    <property type="match status" value="1"/>
</dbReference>
<comment type="caution">
    <text evidence="4">The sequence shown here is derived from an EMBL/GenBank/DDBJ whole genome shotgun (WGS) entry which is preliminary data.</text>
</comment>
<proteinExistence type="predicted"/>
<keyword evidence="5" id="KW-1185">Reference proteome</keyword>
<dbReference type="Pfam" id="PF23302">
    <property type="entry name" value="HTH_DNAJC9"/>
    <property type="match status" value="1"/>
</dbReference>
<name>G4TV39_SERID</name>
<dbReference type="PANTHER" id="PTHR44144">
    <property type="entry name" value="DNAJ HOMOLOG SUBFAMILY C MEMBER 9"/>
    <property type="match status" value="1"/>
</dbReference>
<feature type="domain" description="J" evidence="3">
    <location>
        <begin position="17"/>
        <end position="87"/>
    </location>
</feature>